<evidence type="ECO:0000313" key="2">
    <source>
        <dbReference type="Proteomes" id="UP000654345"/>
    </source>
</evidence>
<dbReference type="EMBL" id="BNJG01000001">
    <property type="protein sequence ID" value="GHO52566.1"/>
    <property type="molecule type" value="Genomic_DNA"/>
</dbReference>
<keyword evidence="2" id="KW-1185">Reference proteome</keyword>
<organism evidence="1 2">
    <name type="scientific">Ktedonobacter robiniae</name>
    <dbReference type="NCBI Taxonomy" id="2778365"/>
    <lineage>
        <taxon>Bacteria</taxon>
        <taxon>Bacillati</taxon>
        <taxon>Chloroflexota</taxon>
        <taxon>Ktedonobacteria</taxon>
        <taxon>Ktedonobacterales</taxon>
        <taxon>Ktedonobacteraceae</taxon>
        <taxon>Ktedonobacter</taxon>
    </lineage>
</organism>
<dbReference type="Pfam" id="PF05167">
    <property type="entry name" value="DUF711"/>
    <property type="match status" value="1"/>
</dbReference>
<dbReference type="Proteomes" id="UP000654345">
    <property type="component" value="Unassembled WGS sequence"/>
</dbReference>
<dbReference type="PANTHER" id="PTHR37560">
    <property type="entry name" value="UPF0210 PROTEIN SPR0218"/>
    <property type="match status" value="1"/>
</dbReference>
<sequence>MVASPKNPIIRTVTLGLADAHPLTAKHIQQASALLREVEARLTEAGYELQTLRLSTRSVWDDLVSWSATEIQQYIQELQGILDEQNLAYCSLGTAQVTRPDFPLARLDILADLLLPTSALSATVQLATLQHGLRAQAALPTAHIIKRLASESEEGFGNFRFAMLACVEPGSPFFPAAYHEGTSSLSVGLQGVSIVTEALQQLRSQQAGPLDLTLVSETLKAALQSQARLVVEAVSHLAEAYGVRFGGIDLSPAPMGEESIAAAMELCGYGPLGSPGTLAVAAALTAALKGTDLPTCGYNGLMLPVLEDRLLGQRWAERRVNAHQLLLYSTVCGTGLDTVPLPGDCSVEEIAALLLDVATLALRLRKPLSARLFPVPGRQAGESTTFSSPYLTNTFV</sequence>
<reference evidence="1 2" key="1">
    <citation type="journal article" date="2021" name="Int. J. Syst. Evol. Microbiol.">
        <title>Reticulibacter mediterranei gen. nov., sp. nov., within the new family Reticulibacteraceae fam. nov., and Ktedonospora formicarum gen. nov., sp. nov., Ktedonobacter robiniae sp. nov., Dictyobacter formicarum sp. nov. and Dictyobacter arantiisoli sp. nov., belonging to the class Ktedonobacteria.</title>
        <authorList>
            <person name="Yabe S."/>
            <person name="Zheng Y."/>
            <person name="Wang C.M."/>
            <person name="Sakai Y."/>
            <person name="Abe K."/>
            <person name="Yokota A."/>
            <person name="Donadio S."/>
            <person name="Cavaletti L."/>
            <person name="Monciardini P."/>
        </authorList>
    </citation>
    <scope>NUCLEOTIDE SEQUENCE [LARGE SCALE GENOMIC DNA]</scope>
    <source>
        <strain evidence="1 2">SOSP1-30</strain>
    </source>
</reference>
<dbReference type="PANTHER" id="PTHR37560:SF2">
    <property type="entry name" value="DUF711 DOMAIN-CONTAINING PROTEIN"/>
    <property type="match status" value="1"/>
</dbReference>
<gene>
    <name evidence="1" type="ORF">KSB_10410</name>
</gene>
<dbReference type="Gene3D" id="3.20.70.20">
    <property type="match status" value="1"/>
</dbReference>
<name>A0ABQ3UIL9_9CHLR</name>
<accession>A0ABQ3UIL9</accession>
<dbReference type="SUPFAM" id="SSF51998">
    <property type="entry name" value="PFL-like glycyl radical enzymes"/>
    <property type="match status" value="1"/>
</dbReference>
<dbReference type="RefSeq" id="WP_201369457.1">
    <property type="nucleotide sequence ID" value="NZ_BNJG01000001.1"/>
</dbReference>
<proteinExistence type="predicted"/>
<protein>
    <submittedName>
        <fullName evidence="1">UPF0210 protein</fullName>
    </submittedName>
</protein>
<dbReference type="InterPro" id="IPR007841">
    <property type="entry name" value="UPF0210"/>
</dbReference>
<evidence type="ECO:0000313" key="1">
    <source>
        <dbReference type="EMBL" id="GHO52566.1"/>
    </source>
</evidence>
<comment type="caution">
    <text evidence="1">The sequence shown here is derived from an EMBL/GenBank/DDBJ whole genome shotgun (WGS) entry which is preliminary data.</text>
</comment>